<dbReference type="GO" id="GO:0019843">
    <property type="term" value="F:rRNA binding"/>
    <property type="evidence" value="ECO:0007669"/>
    <property type="project" value="UniProtKB-UniRule"/>
</dbReference>
<keyword evidence="3 4" id="KW-0687">Ribonucleoprotein</keyword>
<proteinExistence type="inferred from homology"/>
<reference evidence="5 6" key="1">
    <citation type="journal article" date="2016" name="Nat. Commun.">
        <title>Thousands of microbial genomes shed light on interconnected biogeochemical processes in an aquifer system.</title>
        <authorList>
            <person name="Anantharaman K."/>
            <person name="Brown C.T."/>
            <person name="Hug L.A."/>
            <person name="Sharon I."/>
            <person name="Castelle C.J."/>
            <person name="Probst A.J."/>
            <person name="Thomas B.C."/>
            <person name="Singh A."/>
            <person name="Wilkins M.J."/>
            <person name="Karaoz U."/>
            <person name="Brodie E.L."/>
            <person name="Williams K.H."/>
            <person name="Hubbard S.S."/>
            <person name="Banfield J.F."/>
        </authorList>
    </citation>
    <scope>NUCLEOTIDE SEQUENCE [LARGE SCALE GENOMIC DNA]</scope>
</reference>
<dbReference type="Proteomes" id="UP000177202">
    <property type="component" value="Unassembled WGS sequence"/>
</dbReference>
<dbReference type="HAMAP" id="MF_01369_B">
    <property type="entry name" value="Ribosomal_uL23_B"/>
    <property type="match status" value="1"/>
</dbReference>
<comment type="similarity">
    <text evidence="1 4">Belongs to the universal ribosomal protein uL23 family.</text>
</comment>
<keyword evidence="4" id="KW-0694">RNA-binding</keyword>
<dbReference type="Pfam" id="PF00276">
    <property type="entry name" value="Ribosomal_L23"/>
    <property type="match status" value="1"/>
</dbReference>
<keyword evidence="4" id="KW-0699">rRNA-binding</keyword>
<comment type="function">
    <text evidence="4">One of the early assembly proteins it binds 23S rRNA. One of the proteins that surrounds the polypeptide exit tunnel on the outside of the ribosome. Forms the main docking site for trigger factor binding to the ribosome.</text>
</comment>
<keyword evidence="2 4" id="KW-0689">Ribosomal protein</keyword>
<dbReference type="STRING" id="1802772.A3H60_02245"/>
<sequence length="97" mass="10777">MANLNLKPNNVLLRPRITEKAALGADKLNTYVFEVKKDATKKSINASVREVYGVTPVRVNVVTIPSKKVFVRGKRGVKSGGKKSYVYLKKGDKIELM</sequence>
<comment type="caution">
    <text evidence="5">The sequence shown here is derived from an EMBL/GenBank/DDBJ whole genome shotgun (WGS) entry which is preliminary data.</text>
</comment>
<dbReference type="InterPro" id="IPR012677">
    <property type="entry name" value="Nucleotide-bd_a/b_plait_sf"/>
</dbReference>
<dbReference type="GO" id="GO:0005840">
    <property type="term" value="C:ribosome"/>
    <property type="evidence" value="ECO:0007669"/>
    <property type="project" value="UniProtKB-KW"/>
</dbReference>
<dbReference type="InterPro" id="IPR012678">
    <property type="entry name" value="Ribosomal_uL23/eL15/eS24_sf"/>
</dbReference>
<dbReference type="EMBL" id="MHWP01000028">
    <property type="protein sequence ID" value="OHB09689.1"/>
    <property type="molecule type" value="Genomic_DNA"/>
</dbReference>
<evidence type="ECO:0000256" key="3">
    <source>
        <dbReference type="ARBA" id="ARBA00023274"/>
    </source>
</evidence>
<evidence type="ECO:0000313" key="6">
    <source>
        <dbReference type="Proteomes" id="UP000177202"/>
    </source>
</evidence>
<dbReference type="PANTHER" id="PTHR11620">
    <property type="entry name" value="60S RIBOSOMAL PROTEIN L23A"/>
    <property type="match status" value="1"/>
</dbReference>
<dbReference type="InterPro" id="IPR013025">
    <property type="entry name" value="Ribosomal_uL23-like"/>
</dbReference>
<dbReference type="GO" id="GO:0003735">
    <property type="term" value="F:structural constituent of ribosome"/>
    <property type="evidence" value="ECO:0007669"/>
    <property type="project" value="InterPro"/>
</dbReference>
<dbReference type="SUPFAM" id="SSF54189">
    <property type="entry name" value="Ribosomal proteins S24e, L23 and L15e"/>
    <property type="match status" value="1"/>
</dbReference>
<evidence type="ECO:0000313" key="5">
    <source>
        <dbReference type="EMBL" id="OHB09689.1"/>
    </source>
</evidence>
<comment type="subunit">
    <text evidence="4">Part of the 50S ribosomal subunit. Contacts protein L29, and trigger factor when it is bound to the ribosome.</text>
</comment>
<accession>A0A1G2UJT1</accession>
<name>A0A1G2UJT1_9BACT</name>
<dbReference type="GO" id="GO:1990904">
    <property type="term" value="C:ribonucleoprotein complex"/>
    <property type="evidence" value="ECO:0007669"/>
    <property type="project" value="UniProtKB-KW"/>
</dbReference>
<evidence type="ECO:0000256" key="4">
    <source>
        <dbReference type="HAMAP-Rule" id="MF_01369"/>
    </source>
</evidence>
<dbReference type="AlphaFoldDB" id="A0A1G2UJT1"/>
<gene>
    <name evidence="4" type="primary">rplW</name>
    <name evidence="5" type="ORF">A3H60_02245</name>
</gene>
<protein>
    <recommendedName>
        <fullName evidence="4">Large ribosomal subunit protein uL23</fullName>
    </recommendedName>
</protein>
<organism evidence="5 6">
    <name type="scientific">Candidatus Zambryskibacteria bacterium RIFCSPLOWO2_02_FULL_44_12b</name>
    <dbReference type="NCBI Taxonomy" id="1802772"/>
    <lineage>
        <taxon>Bacteria</taxon>
        <taxon>Candidatus Zambryskiibacteriota</taxon>
    </lineage>
</organism>
<dbReference type="Gene3D" id="3.30.70.330">
    <property type="match status" value="1"/>
</dbReference>
<evidence type="ECO:0000256" key="1">
    <source>
        <dbReference type="ARBA" id="ARBA00006700"/>
    </source>
</evidence>
<evidence type="ECO:0000256" key="2">
    <source>
        <dbReference type="ARBA" id="ARBA00022980"/>
    </source>
</evidence>
<dbReference type="GO" id="GO:0006412">
    <property type="term" value="P:translation"/>
    <property type="evidence" value="ECO:0007669"/>
    <property type="project" value="UniProtKB-UniRule"/>
</dbReference>